<dbReference type="Gene3D" id="3.40.140.10">
    <property type="entry name" value="Cytidine Deaminase, domain 2"/>
    <property type="match status" value="1"/>
</dbReference>
<evidence type="ECO:0000256" key="4">
    <source>
        <dbReference type="ARBA" id="ARBA00022490"/>
    </source>
</evidence>
<evidence type="ECO:0000256" key="7">
    <source>
        <dbReference type="ARBA" id="ARBA00022833"/>
    </source>
</evidence>
<organism evidence="12 13">
    <name type="scientific">Piliocolobus tephrosceles</name>
    <name type="common">Ugandan red Colobus</name>
    <dbReference type="NCBI Taxonomy" id="591936"/>
    <lineage>
        <taxon>Eukaryota</taxon>
        <taxon>Metazoa</taxon>
        <taxon>Chordata</taxon>
        <taxon>Craniata</taxon>
        <taxon>Vertebrata</taxon>
        <taxon>Euteleostomi</taxon>
        <taxon>Mammalia</taxon>
        <taxon>Eutheria</taxon>
        <taxon>Euarchontoglires</taxon>
        <taxon>Primates</taxon>
        <taxon>Haplorrhini</taxon>
        <taxon>Catarrhini</taxon>
        <taxon>Cercopithecidae</taxon>
        <taxon>Colobinae</taxon>
        <taxon>Piliocolobus</taxon>
    </lineage>
</organism>
<evidence type="ECO:0000313" key="13">
    <source>
        <dbReference type="Proteomes" id="UP000694416"/>
    </source>
</evidence>
<dbReference type="GO" id="GO:0016554">
    <property type="term" value="P:cytidine to uridine editing"/>
    <property type="evidence" value="ECO:0007669"/>
    <property type="project" value="TreeGrafter"/>
</dbReference>
<dbReference type="InterPro" id="IPR050610">
    <property type="entry name" value="APOBEC_Cyt_Deaminase"/>
</dbReference>
<dbReference type="AlphaFoldDB" id="A0A8C9IQQ9"/>
<dbReference type="PANTHER" id="PTHR13857:SF43">
    <property type="entry name" value="DNA DC-DU-EDITING ENZYME APOBEC-3H"/>
    <property type="match status" value="1"/>
</dbReference>
<feature type="compositionally biased region" description="Pro residues" evidence="10">
    <location>
        <begin position="123"/>
        <end position="134"/>
    </location>
</feature>
<evidence type="ECO:0000256" key="2">
    <source>
        <dbReference type="ARBA" id="ARBA00004496"/>
    </source>
</evidence>
<dbReference type="PROSITE" id="PS51747">
    <property type="entry name" value="CYT_DCMP_DEAMINASES_2"/>
    <property type="match status" value="1"/>
</dbReference>
<evidence type="ECO:0000256" key="9">
    <source>
        <dbReference type="ARBA" id="ARBA00049114"/>
    </source>
</evidence>
<keyword evidence="6" id="KW-0378">Hydrolase</keyword>
<evidence type="ECO:0000256" key="5">
    <source>
        <dbReference type="ARBA" id="ARBA00022723"/>
    </source>
</evidence>
<feature type="domain" description="CMP/dCMP-type deaminase" evidence="11">
    <location>
        <begin position="107"/>
        <end position="227"/>
    </location>
</feature>
<evidence type="ECO:0000256" key="1">
    <source>
        <dbReference type="ARBA" id="ARBA00001947"/>
    </source>
</evidence>
<dbReference type="InterPro" id="IPR041512">
    <property type="entry name" value="APOBEC3H"/>
</dbReference>
<dbReference type="GO" id="GO:0000932">
    <property type="term" value="C:P-body"/>
    <property type="evidence" value="ECO:0007669"/>
    <property type="project" value="TreeGrafter"/>
</dbReference>
<reference evidence="12" key="2">
    <citation type="submission" date="2025-09" db="UniProtKB">
        <authorList>
            <consortium name="Ensembl"/>
        </authorList>
    </citation>
    <scope>IDENTIFICATION</scope>
</reference>
<evidence type="ECO:0000256" key="8">
    <source>
        <dbReference type="ARBA" id="ARBA00029489"/>
    </source>
</evidence>
<keyword evidence="13" id="KW-1185">Reference proteome</keyword>
<dbReference type="GO" id="GO:0004126">
    <property type="term" value="F:cytidine deaminase activity"/>
    <property type="evidence" value="ECO:0007669"/>
    <property type="project" value="TreeGrafter"/>
</dbReference>
<dbReference type="SUPFAM" id="SSF53927">
    <property type="entry name" value="Cytidine deaminase-like"/>
    <property type="match status" value="1"/>
</dbReference>
<evidence type="ECO:0000259" key="11">
    <source>
        <dbReference type="PROSITE" id="PS51747"/>
    </source>
</evidence>
<proteinExistence type="inferred from homology"/>
<dbReference type="PROSITE" id="PS00903">
    <property type="entry name" value="CYT_DCMP_DEAMINASES_1"/>
    <property type="match status" value="1"/>
</dbReference>
<keyword evidence="5" id="KW-0479">Metal-binding</keyword>
<reference evidence="12" key="1">
    <citation type="submission" date="2025-08" db="UniProtKB">
        <authorList>
            <consortium name="Ensembl"/>
        </authorList>
    </citation>
    <scope>IDENTIFICATION</scope>
</reference>
<dbReference type="InterPro" id="IPR002125">
    <property type="entry name" value="CMP_dCMP_dom"/>
</dbReference>
<feature type="region of interest" description="Disordered" evidence="10">
    <location>
        <begin position="108"/>
        <end position="153"/>
    </location>
</feature>
<dbReference type="Proteomes" id="UP000694416">
    <property type="component" value="Unplaced"/>
</dbReference>
<dbReference type="GO" id="GO:0070383">
    <property type="term" value="P:DNA cytosine deamination"/>
    <property type="evidence" value="ECO:0007669"/>
    <property type="project" value="TreeGrafter"/>
</dbReference>
<evidence type="ECO:0000313" key="12">
    <source>
        <dbReference type="Ensembl" id="ENSPTEP00000036857.1"/>
    </source>
</evidence>
<evidence type="ECO:0000256" key="10">
    <source>
        <dbReference type="SAM" id="MobiDB-lite"/>
    </source>
</evidence>
<dbReference type="GO" id="GO:0051607">
    <property type="term" value="P:defense response to virus"/>
    <property type="evidence" value="ECO:0007669"/>
    <property type="project" value="TreeGrafter"/>
</dbReference>
<dbReference type="EC" id="3.5.4.38" evidence="8"/>
<dbReference type="InterPro" id="IPR016192">
    <property type="entry name" value="APOBEC/CMP_deaminase_Zn-bd"/>
</dbReference>
<dbReference type="Pfam" id="PF18771">
    <property type="entry name" value="APOBEC3"/>
    <property type="match status" value="1"/>
</dbReference>
<comment type="catalytic activity">
    <reaction evidence="9">
        <text>a 2'-deoxycytidine in single-stranded DNA + H2O + H(+) = a 2'-deoxyuridine in single-stranded DNA + NH4(+)</text>
        <dbReference type="Rhea" id="RHEA:50948"/>
        <dbReference type="Rhea" id="RHEA-COMP:12846"/>
        <dbReference type="Rhea" id="RHEA-COMP:12847"/>
        <dbReference type="ChEBI" id="CHEBI:15377"/>
        <dbReference type="ChEBI" id="CHEBI:15378"/>
        <dbReference type="ChEBI" id="CHEBI:28938"/>
        <dbReference type="ChEBI" id="CHEBI:85452"/>
        <dbReference type="ChEBI" id="CHEBI:133902"/>
        <dbReference type="EC" id="3.5.4.38"/>
    </reaction>
</comment>
<comment type="cofactor">
    <cofactor evidence="1">
        <name>Zn(2+)</name>
        <dbReference type="ChEBI" id="CHEBI:29105"/>
    </cofactor>
</comment>
<gene>
    <name evidence="12" type="primary">APOBEC3H</name>
</gene>
<accession>A0A8C9IQQ9</accession>
<dbReference type="PANTHER" id="PTHR13857">
    <property type="entry name" value="MRNA EDITING ENZYME"/>
    <property type="match status" value="1"/>
</dbReference>
<dbReference type="GO" id="GO:0008270">
    <property type="term" value="F:zinc ion binding"/>
    <property type="evidence" value="ECO:0007669"/>
    <property type="project" value="InterPro"/>
</dbReference>
<comment type="subcellular location">
    <subcellularLocation>
        <location evidence="2">Cytoplasm</location>
    </subcellularLocation>
</comment>
<dbReference type="Ensembl" id="ENSPTET00000049945.1">
    <property type="protein sequence ID" value="ENSPTEP00000036857.1"/>
    <property type="gene ID" value="ENSPTEG00000034576.1"/>
</dbReference>
<dbReference type="InterPro" id="IPR016193">
    <property type="entry name" value="Cytidine_deaminase-like"/>
</dbReference>
<sequence length="312" mass="34848">VQLHPIPALRCIASPDPPCLPAPRPGSHLLFRIIPGWTQPPRRVSKGKVHKASGLGRGGVSLPLDTGIFVQFRESCRSLGTDELTHGCASAGLYKSRRARSGCLPCARPGHPLESSPDRPHRTPSPPQSQPPAPSHVTPGLSILTSRDPPQKKHHAEIRFINKIESMGLDKTQCYQVTCYLTWSPCPSCARELVDFIKAHDHLNLRIFASRLYYHWLPHYQEGLLLLCGSQVPVKVMGLPEFTDCWENFVDHNEPLSFNPSEKLEELDKNSRAIKRQLERIKQSRSVDVLENGLRSLQLGPVTPSSSRRNSR</sequence>
<dbReference type="CDD" id="cd01283">
    <property type="entry name" value="cytidine_deaminase"/>
    <property type="match status" value="1"/>
</dbReference>
<keyword evidence="7" id="KW-0862">Zinc</keyword>
<comment type="similarity">
    <text evidence="3">Belongs to the cytidine and deoxycytidylate deaminase family.</text>
</comment>
<evidence type="ECO:0000256" key="6">
    <source>
        <dbReference type="ARBA" id="ARBA00022801"/>
    </source>
</evidence>
<evidence type="ECO:0000256" key="3">
    <source>
        <dbReference type="ARBA" id="ARBA00006576"/>
    </source>
</evidence>
<dbReference type="GO" id="GO:0005634">
    <property type="term" value="C:nucleus"/>
    <property type="evidence" value="ECO:0007669"/>
    <property type="project" value="TreeGrafter"/>
</dbReference>
<keyword evidence="4" id="KW-0963">Cytoplasm</keyword>
<dbReference type="GO" id="GO:0045869">
    <property type="term" value="P:negative regulation of single stranded viral RNA replication via double stranded DNA intermediate"/>
    <property type="evidence" value="ECO:0007669"/>
    <property type="project" value="TreeGrafter"/>
</dbReference>
<dbReference type="GO" id="GO:0003723">
    <property type="term" value="F:RNA binding"/>
    <property type="evidence" value="ECO:0007669"/>
    <property type="project" value="TreeGrafter"/>
</dbReference>
<name>A0A8C9IQQ9_9PRIM</name>
<protein>
    <recommendedName>
        <fullName evidence="8">single-stranded DNA cytosine deaminase</fullName>
        <ecNumber evidence="8">3.5.4.38</ecNumber>
    </recommendedName>
</protein>